<organism evidence="3 4">
    <name type="scientific">Agromyces intestinalis</name>
    <dbReference type="NCBI Taxonomy" id="2592652"/>
    <lineage>
        <taxon>Bacteria</taxon>
        <taxon>Bacillati</taxon>
        <taxon>Actinomycetota</taxon>
        <taxon>Actinomycetes</taxon>
        <taxon>Micrococcales</taxon>
        <taxon>Microbacteriaceae</taxon>
        <taxon>Agromyces</taxon>
    </lineage>
</organism>
<evidence type="ECO:0000313" key="4">
    <source>
        <dbReference type="Proteomes" id="UP000324678"/>
    </source>
</evidence>
<dbReference type="InterPro" id="IPR036388">
    <property type="entry name" value="WH-like_DNA-bd_sf"/>
</dbReference>
<dbReference type="AlphaFoldDB" id="A0A5C1YG88"/>
<sequence>MREAGQQMNDHHPGSGGDDVRRRNLSAVLAQVHTRREVARSQITRATGLSRSSVATQVGELIAAGLLRESAAGESTGVGRPSPVVSPTGRFLAVAVNPDVDGVSVALCALGGQIVAQTKRASSSLMNPAEAARLAAEALEELTADRPDAVLLSVTAAIPGRIDIARDRVAVAPHLQWHDVPFSAMLEAATGLPTTSHPDATIGLEAERLWGAAEGLDDAVYFYGGPGGIGGAAMVGGQVLAGRVGAAARLGHLIVAPDGPLCVCGSVGCLTTMVSFHQLAAAFGVTSGSLDDLKAAIETETSTTLRGFLDRELEYVGRALRTAISTYDPALILLGGFFAVLFEVGGEQLLGSIAPDNLSSLRSPAVLGTPALGVDQLLIGAGAKGFEPLLHDPLGYAQRRASA</sequence>
<feature type="region of interest" description="Disordered" evidence="2">
    <location>
        <begin position="1"/>
        <end position="22"/>
    </location>
</feature>
<evidence type="ECO:0000256" key="1">
    <source>
        <dbReference type="ARBA" id="ARBA00006479"/>
    </source>
</evidence>
<accession>A0A5C1YG88</accession>
<dbReference type="SUPFAM" id="SSF53067">
    <property type="entry name" value="Actin-like ATPase domain"/>
    <property type="match status" value="1"/>
</dbReference>
<dbReference type="InterPro" id="IPR000600">
    <property type="entry name" value="ROK"/>
</dbReference>
<evidence type="ECO:0000313" key="3">
    <source>
        <dbReference type="EMBL" id="QEO14440.1"/>
    </source>
</evidence>
<dbReference type="Proteomes" id="UP000324678">
    <property type="component" value="Chromosome"/>
</dbReference>
<gene>
    <name evidence="3" type="ORF">FLP10_08415</name>
</gene>
<comment type="similarity">
    <text evidence="1">Belongs to the ROK (NagC/XylR) family.</text>
</comment>
<dbReference type="Gene3D" id="1.10.10.10">
    <property type="entry name" value="Winged helix-like DNA-binding domain superfamily/Winged helix DNA-binding domain"/>
    <property type="match status" value="1"/>
</dbReference>
<dbReference type="KEGG" id="ail:FLP10_08415"/>
<keyword evidence="4" id="KW-1185">Reference proteome</keyword>
<dbReference type="InterPro" id="IPR036390">
    <property type="entry name" value="WH_DNA-bd_sf"/>
</dbReference>
<reference evidence="3 4" key="1">
    <citation type="submission" date="2019-09" db="EMBL/GenBank/DDBJ databases">
        <title>Genome sequencing of strain KACC 19306.</title>
        <authorList>
            <person name="Heo J."/>
            <person name="Kim S.-J."/>
            <person name="Kim J.-S."/>
            <person name="Hong S.-B."/>
            <person name="Kwon S.-W."/>
        </authorList>
    </citation>
    <scope>NUCLEOTIDE SEQUENCE [LARGE SCALE GENOMIC DNA]</scope>
    <source>
        <strain evidence="3 4">KACC 19306</strain>
    </source>
</reference>
<name>A0A5C1YG88_9MICO</name>
<dbReference type="PANTHER" id="PTHR18964">
    <property type="entry name" value="ROK (REPRESSOR, ORF, KINASE) FAMILY"/>
    <property type="match status" value="1"/>
</dbReference>
<dbReference type="InterPro" id="IPR043129">
    <property type="entry name" value="ATPase_NBD"/>
</dbReference>
<dbReference type="OrthoDB" id="5174513at2"/>
<dbReference type="PANTHER" id="PTHR18964:SF149">
    <property type="entry name" value="BIFUNCTIONAL UDP-N-ACETYLGLUCOSAMINE 2-EPIMERASE_N-ACETYLMANNOSAMINE KINASE"/>
    <property type="match status" value="1"/>
</dbReference>
<dbReference type="SUPFAM" id="SSF46785">
    <property type="entry name" value="Winged helix' DNA-binding domain"/>
    <property type="match status" value="1"/>
</dbReference>
<protein>
    <submittedName>
        <fullName evidence="3">ROK family transcriptional regulator</fullName>
    </submittedName>
</protein>
<dbReference type="Pfam" id="PF00480">
    <property type="entry name" value="ROK"/>
    <property type="match status" value="1"/>
</dbReference>
<evidence type="ECO:0000256" key="2">
    <source>
        <dbReference type="SAM" id="MobiDB-lite"/>
    </source>
</evidence>
<dbReference type="EMBL" id="CP043505">
    <property type="protein sequence ID" value="QEO14440.1"/>
    <property type="molecule type" value="Genomic_DNA"/>
</dbReference>
<dbReference type="Gene3D" id="3.30.420.40">
    <property type="match status" value="2"/>
</dbReference>
<proteinExistence type="inferred from homology"/>